<accession>A0A8D8G0U6</accession>
<sequence length="168" mass="17966">MLSFSVPAEIPFKTIVSWPKMSTVVSAVLRAVAVADAPSVTALTAFTVNISQLFSAVMSVKGFTDFPCMPESTKCAMLRLPEYTADPTPTAINGMANPPDAKMAPTDPTIPTAPSTKSVSLNTLFFNPTFLQSISISPDASNECSPSRGKHRIENGSWHVSRKCSKLL</sequence>
<dbReference type="EMBL" id="HBUE01317925">
    <property type="protein sequence ID" value="CAG6586627.1"/>
    <property type="molecule type" value="Transcribed_RNA"/>
</dbReference>
<name>A0A8D8G0U6_CULPI</name>
<proteinExistence type="predicted"/>
<evidence type="ECO:0000313" key="1">
    <source>
        <dbReference type="EMBL" id="CAG6489584.1"/>
    </source>
</evidence>
<reference evidence="1" key="1">
    <citation type="submission" date="2021-05" db="EMBL/GenBank/DDBJ databases">
        <authorList>
            <person name="Alioto T."/>
            <person name="Alioto T."/>
            <person name="Gomez Garrido J."/>
        </authorList>
    </citation>
    <scope>NUCLEOTIDE SEQUENCE</scope>
</reference>
<dbReference type="EMBL" id="HBUE01112995">
    <property type="protein sequence ID" value="CAG6489584.1"/>
    <property type="molecule type" value="Transcribed_RNA"/>
</dbReference>
<dbReference type="EMBL" id="HBUE01211490">
    <property type="protein sequence ID" value="CAG6534679.1"/>
    <property type="molecule type" value="Transcribed_RNA"/>
</dbReference>
<protein>
    <submittedName>
        <fullName evidence="1">(northern house mosquito) hypothetical protein</fullName>
    </submittedName>
</protein>
<dbReference type="AlphaFoldDB" id="A0A8D8G0U6"/>
<dbReference type="EMBL" id="HBUE01112996">
    <property type="protein sequence ID" value="CAG6489588.1"/>
    <property type="molecule type" value="Transcribed_RNA"/>
</dbReference>
<organism evidence="1">
    <name type="scientific">Culex pipiens</name>
    <name type="common">House mosquito</name>
    <dbReference type="NCBI Taxonomy" id="7175"/>
    <lineage>
        <taxon>Eukaryota</taxon>
        <taxon>Metazoa</taxon>
        <taxon>Ecdysozoa</taxon>
        <taxon>Arthropoda</taxon>
        <taxon>Hexapoda</taxon>
        <taxon>Insecta</taxon>
        <taxon>Pterygota</taxon>
        <taxon>Neoptera</taxon>
        <taxon>Endopterygota</taxon>
        <taxon>Diptera</taxon>
        <taxon>Nematocera</taxon>
        <taxon>Culicoidea</taxon>
        <taxon>Culicidae</taxon>
        <taxon>Culicinae</taxon>
        <taxon>Culicini</taxon>
        <taxon>Culex</taxon>
        <taxon>Culex</taxon>
    </lineage>
</organism>